<keyword evidence="6" id="KW-0564">Palmitate</keyword>
<keyword evidence="3" id="KW-1003">Cell membrane</keyword>
<name>A0ABW3ULN1_9BACL</name>
<feature type="chain" id="PRO_5045654580" evidence="8">
    <location>
        <begin position="29"/>
        <end position="442"/>
    </location>
</feature>
<accession>A0ABW3ULN1</accession>
<keyword evidence="10" id="KW-1185">Reference proteome</keyword>
<evidence type="ECO:0000256" key="8">
    <source>
        <dbReference type="SAM" id="SignalP"/>
    </source>
</evidence>
<comment type="caution">
    <text evidence="9">The sequence shown here is derived from an EMBL/GenBank/DDBJ whole genome shotgun (WGS) entry which is preliminary data.</text>
</comment>
<gene>
    <name evidence="9" type="ORF">ACFQ4B_11510</name>
</gene>
<reference evidence="10" key="1">
    <citation type="journal article" date="2019" name="Int. J. Syst. Evol. Microbiol.">
        <title>The Global Catalogue of Microorganisms (GCM) 10K type strain sequencing project: providing services to taxonomists for standard genome sequencing and annotation.</title>
        <authorList>
            <consortium name="The Broad Institute Genomics Platform"/>
            <consortium name="The Broad Institute Genome Sequencing Center for Infectious Disease"/>
            <person name="Wu L."/>
            <person name="Ma J."/>
        </authorList>
    </citation>
    <scope>NUCLEOTIDE SEQUENCE [LARGE SCALE GENOMIC DNA]</scope>
    <source>
        <strain evidence="10">CCUG 53270</strain>
    </source>
</reference>
<keyword evidence="4 8" id="KW-0732">Signal</keyword>
<evidence type="ECO:0000256" key="4">
    <source>
        <dbReference type="ARBA" id="ARBA00022729"/>
    </source>
</evidence>
<evidence type="ECO:0000256" key="5">
    <source>
        <dbReference type="ARBA" id="ARBA00023136"/>
    </source>
</evidence>
<comment type="similarity">
    <text evidence="1">Belongs to the bacterial solute-binding protein 1 family.</text>
</comment>
<dbReference type="EMBL" id="JBHTLU010000013">
    <property type="protein sequence ID" value="MFD1220751.1"/>
    <property type="molecule type" value="Genomic_DNA"/>
</dbReference>
<dbReference type="PANTHER" id="PTHR43649:SF33">
    <property type="entry name" value="POLYGALACTURONAN_RHAMNOGALACTURONAN-BINDING PROTEIN YTCQ"/>
    <property type="match status" value="1"/>
</dbReference>
<evidence type="ECO:0000313" key="9">
    <source>
        <dbReference type="EMBL" id="MFD1220751.1"/>
    </source>
</evidence>
<dbReference type="PANTHER" id="PTHR43649">
    <property type="entry name" value="ARABINOSE-BINDING PROTEIN-RELATED"/>
    <property type="match status" value="1"/>
</dbReference>
<dbReference type="PROSITE" id="PS01037">
    <property type="entry name" value="SBP_BACTERIAL_1"/>
    <property type="match status" value="1"/>
</dbReference>
<dbReference type="Proteomes" id="UP001597180">
    <property type="component" value="Unassembled WGS sequence"/>
</dbReference>
<organism evidence="9 10">
    <name type="scientific">Paenibacillus vulneris</name>
    <dbReference type="NCBI Taxonomy" id="1133364"/>
    <lineage>
        <taxon>Bacteria</taxon>
        <taxon>Bacillati</taxon>
        <taxon>Bacillota</taxon>
        <taxon>Bacilli</taxon>
        <taxon>Bacillales</taxon>
        <taxon>Paenibacillaceae</taxon>
        <taxon>Paenibacillus</taxon>
    </lineage>
</organism>
<keyword evidence="7" id="KW-0449">Lipoprotein</keyword>
<evidence type="ECO:0000256" key="3">
    <source>
        <dbReference type="ARBA" id="ARBA00022475"/>
    </source>
</evidence>
<dbReference type="RefSeq" id="WP_225948364.1">
    <property type="nucleotide sequence ID" value="NZ_BAABJG010000006.1"/>
</dbReference>
<evidence type="ECO:0000256" key="6">
    <source>
        <dbReference type="ARBA" id="ARBA00023139"/>
    </source>
</evidence>
<evidence type="ECO:0000256" key="1">
    <source>
        <dbReference type="ARBA" id="ARBA00008520"/>
    </source>
</evidence>
<evidence type="ECO:0000313" key="10">
    <source>
        <dbReference type="Proteomes" id="UP001597180"/>
    </source>
</evidence>
<dbReference type="CDD" id="cd13585">
    <property type="entry name" value="PBP2_TMBP_like"/>
    <property type="match status" value="1"/>
</dbReference>
<dbReference type="PROSITE" id="PS51257">
    <property type="entry name" value="PROKAR_LIPOPROTEIN"/>
    <property type="match status" value="1"/>
</dbReference>
<evidence type="ECO:0000256" key="2">
    <source>
        <dbReference type="ARBA" id="ARBA00022448"/>
    </source>
</evidence>
<sequence length="442" mass="48863">MNASKRKANIMLSISAILAVLVAGCSNSGSGTQPSAAPTGSSATPDTSKPIQLKFLTWGNQAHLDLYKTLIDKYRQTHPNITVDLQSVPFPDYQQKISVLAAGRELPDVAWLSERMVPQFMANGILQDISSVKQDASFKMDDIIPSTLDLFTKDGKLYGLPFSTPPSVMFYNKDLFAKAGLASPNDLAKQGKWTWDEFVKDAKALSSGTGANKIYGANFFRDWKTYILLSSYSWSNGSGPFDKGMTKFTWNDQYGIETLKMLQTMMFVDQSHPKAGEQVSFESGKIGMFFDVYSYVSKARTIKDFKWSIAPMPSGPKGAVPMLGQAGYVMFKGSKYPKESEEFMKFLASEEGIKATQTFFVPPRKSVLGSDDFLKQPGNPDAADIKQAVIDEMPKAIVQPGHVNWEKIDNELLAGFDQLFSQTATPEQIVKTMETKITPLLK</sequence>
<dbReference type="InterPro" id="IPR006059">
    <property type="entry name" value="SBP"/>
</dbReference>
<proteinExistence type="inferred from homology"/>
<keyword evidence="5" id="KW-0472">Membrane</keyword>
<feature type="signal peptide" evidence="8">
    <location>
        <begin position="1"/>
        <end position="28"/>
    </location>
</feature>
<dbReference type="InterPro" id="IPR006061">
    <property type="entry name" value="SBP_1_CS"/>
</dbReference>
<keyword evidence="2" id="KW-0813">Transport</keyword>
<dbReference type="SUPFAM" id="SSF53850">
    <property type="entry name" value="Periplasmic binding protein-like II"/>
    <property type="match status" value="1"/>
</dbReference>
<protein>
    <submittedName>
        <fullName evidence="9">ABC transporter substrate-binding protein</fullName>
    </submittedName>
</protein>
<dbReference type="Gene3D" id="3.40.190.10">
    <property type="entry name" value="Periplasmic binding protein-like II"/>
    <property type="match status" value="1"/>
</dbReference>
<evidence type="ECO:0000256" key="7">
    <source>
        <dbReference type="ARBA" id="ARBA00023288"/>
    </source>
</evidence>
<dbReference type="InterPro" id="IPR050490">
    <property type="entry name" value="Bact_solute-bd_prot1"/>
</dbReference>
<dbReference type="Pfam" id="PF01547">
    <property type="entry name" value="SBP_bac_1"/>
    <property type="match status" value="1"/>
</dbReference>